<protein>
    <submittedName>
        <fullName evidence="1">Uncharacterized protein</fullName>
    </submittedName>
</protein>
<dbReference type="Proteomes" id="UP000790709">
    <property type="component" value="Unassembled WGS sequence"/>
</dbReference>
<name>A0ACB8B9S9_9AGAM</name>
<comment type="caution">
    <text evidence="1">The sequence shown here is derived from an EMBL/GenBank/DDBJ whole genome shotgun (WGS) entry which is preliminary data.</text>
</comment>
<gene>
    <name evidence="1" type="ORF">BV22DRAFT_1048802</name>
</gene>
<dbReference type="EMBL" id="MU266480">
    <property type="protein sequence ID" value="KAH7922575.1"/>
    <property type="molecule type" value="Genomic_DNA"/>
</dbReference>
<sequence>MPAPAAAVGVYVVAAIAGTAAIVAFKEFVYEPHIAPAIERWAEDFVARRQARRSRSAPVPIAVSGDTRPDAGSKRDDDEAETFELEGLVAREVDEWRNEVHRSRTLSGGTLRLRKSAISRDVHTNSISTTSIDESIASLPYTPIAPTHVISNVSSPLTPSVSISVRTPTRTARQESFSTISPAHYESSPIFSARHSPSIFPSHQGSSSPIFGPVVPDHALYTDESPFSPVVVLGSAPNMTSVQSPGRSLSPASDNSPTPHGLGSLSERYPAPPSPPILLSPAMSPPPELLSIPTSPNPDVLSAPSSRSGTPFSSFSISGPALPILPPSSHSARANSISPRSPRSPSLQSAPTESPSLSLASFASPRSHTISDADFLSVDNDDDEVLSVASGASRPPSAQHGARSHGHAGSAFEDAGANPFTDSDEEEDSDFGSEGSWSMGSARRR</sequence>
<accession>A0ACB8B9S9</accession>
<proteinExistence type="predicted"/>
<evidence type="ECO:0000313" key="2">
    <source>
        <dbReference type="Proteomes" id="UP000790709"/>
    </source>
</evidence>
<reference evidence="1" key="1">
    <citation type="journal article" date="2021" name="New Phytol.">
        <title>Evolutionary innovations through gain and loss of genes in the ectomycorrhizal Boletales.</title>
        <authorList>
            <person name="Wu G."/>
            <person name="Miyauchi S."/>
            <person name="Morin E."/>
            <person name="Kuo A."/>
            <person name="Drula E."/>
            <person name="Varga T."/>
            <person name="Kohler A."/>
            <person name="Feng B."/>
            <person name="Cao Y."/>
            <person name="Lipzen A."/>
            <person name="Daum C."/>
            <person name="Hundley H."/>
            <person name="Pangilinan J."/>
            <person name="Johnson J."/>
            <person name="Barry K."/>
            <person name="LaButti K."/>
            <person name="Ng V."/>
            <person name="Ahrendt S."/>
            <person name="Min B."/>
            <person name="Choi I.G."/>
            <person name="Park H."/>
            <person name="Plett J.M."/>
            <person name="Magnuson J."/>
            <person name="Spatafora J.W."/>
            <person name="Nagy L.G."/>
            <person name="Henrissat B."/>
            <person name="Grigoriev I.V."/>
            <person name="Yang Z.L."/>
            <person name="Xu J."/>
            <person name="Martin F.M."/>
        </authorList>
    </citation>
    <scope>NUCLEOTIDE SEQUENCE</scope>
    <source>
        <strain evidence="1">KUC20120723A-06</strain>
    </source>
</reference>
<organism evidence="1 2">
    <name type="scientific">Leucogyrophana mollusca</name>
    <dbReference type="NCBI Taxonomy" id="85980"/>
    <lineage>
        <taxon>Eukaryota</taxon>
        <taxon>Fungi</taxon>
        <taxon>Dikarya</taxon>
        <taxon>Basidiomycota</taxon>
        <taxon>Agaricomycotina</taxon>
        <taxon>Agaricomycetes</taxon>
        <taxon>Agaricomycetidae</taxon>
        <taxon>Boletales</taxon>
        <taxon>Boletales incertae sedis</taxon>
        <taxon>Leucogyrophana</taxon>
    </lineage>
</organism>
<evidence type="ECO:0000313" key="1">
    <source>
        <dbReference type="EMBL" id="KAH7922575.1"/>
    </source>
</evidence>
<keyword evidence="2" id="KW-1185">Reference proteome</keyword>